<organism evidence="1 2">
    <name type="scientific">Streptomyces roseicoloratus</name>
    <dbReference type="NCBI Taxonomy" id="2508722"/>
    <lineage>
        <taxon>Bacteria</taxon>
        <taxon>Bacillati</taxon>
        <taxon>Actinomycetota</taxon>
        <taxon>Actinomycetes</taxon>
        <taxon>Kitasatosporales</taxon>
        <taxon>Streptomycetaceae</taxon>
        <taxon>Streptomyces</taxon>
    </lineage>
</organism>
<dbReference type="EMBL" id="CP133762">
    <property type="protein sequence ID" value="WMX46970.1"/>
    <property type="molecule type" value="Genomic_DNA"/>
</dbReference>
<accession>A0ABY9RY71</accession>
<protein>
    <submittedName>
        <fullName evidence="1">Lysine biosynthesis protein LysW</fullName>
    </submittedName>
</protein>
<sequence length="55" mass="5937">MDSQCVSCSGELQIAEDSYEGEIVSCPGCAAELEIYSTNPLKLVIAPEPEEDWGE</sequence>
<gene>
    <name evidence="1" type="ORF">RGF97_22080</name>
</gene>
<proteinExistence type="predicted"/>
<dbReference type="PANTHER" id="PTHR40393">
    <property type="entry name" value="LYSINE BIOSYNTHESIS PROTEIN-RELATED-RELATED"/>
    <property type="match status" value="1"/>
</dbReference>
<dbReference type="Pfam" id="PF21344">
    <property type="entry name" value="Zn_ribbon_LysW"/>
    <property type="match status" value="1"/>
</dbReference>
<dbReference type="RefSeq" id="WP_128978945.1">
    <property type="nucleotide sequence ID" value="NZ_CP133762.1"/>
</dbReference>
<reference evidence="1 2" key="1">
    <citation type="submission" date="2023-09" db="EMBL/GenBank/DDBJ databases">
        <title>Complete genome of Streptomyces roseicoloratus T14.</title>
        <authorList>
            <person name="Bashizi T."/>
            <person name="Kim M.-J."/>
            <person name="Lee G."/>
            <person name="Tagele S.B."/>
            <person name="Shin J.-H."/>
        </authorList>
    </citation>
    <scope>NUCLEOTIDE SEQUENCE [LARGE SCALE GENOMIC DNA]</scope>
    <source>
        <strain evidence="1 2">T14</strain>
    </source>
</reference>
<dbReference type="Proteomes" id="UP001250858">
    <property type="component" value="Chromosome"/>
</dbReference>
<evidence type="ECO:0000313" key="2">
    <source>
        <dbReference type="Proteomes" id="UP001250858"/>
    </source>
</evidence>
<evidence type="ECO:0000313" key="1">
    <source>
        <dbReference type="EMBL" id="WMX46970.1"/>
    </source>
</evidence>
<dbReference type="InterPro" id="IPR005906">
    <property type="entry name" value="LysW"/>
</dbReference>
<dbReference type="Gene3D" id="2.20.28.160">
    <property type="match status" value="1"/>
</dbReference>
<name>A0ABY9RY71_9ACTN</name>
<dbReference type="PANTHER" id="PTHR40393:SF1">
    <property type="entry name" value="LYSINE BIOSYNTHESIS PROTEIN-RELATED"/>
    <property type="match status" value="1"/>
</dbReference>
<keyword evidence="2" id="KW-1185">Reference proteome</keyword>